<keyword evidence="2" id="KW-1185">Reference proteome</keyword>
<protein>
    <submittedName>
        <fullName evidence="1">Uncharacterized protein</fullName>
    </submittedName>
</protein>
<proteinExistence type="predicted"/>
<accession>A0AAJ0MLZ8</accession>
<gene>
    <name evidence="1" type="ORF">B0T23DRAFT_416113</name>
</gene>
<dbReference type="Proteomes" id="UP001285908">
    <property type="component" value="Unassembled WGS sequence"/>
</dbReference>
<evidence type="ECO:0000313" key="2">
    <source>
        <dbReference type="Proteomes" id="UP001285908"/>
    </source>
</evidence>
<sequence>MFILAVWGSRRRGLSHARPRLTRPGVNQRHEIEGGFNASLHHPVRRPKPKLKLKNMHGHKIDVDPQNPPLVSDVRDVRAGCGCDVFNVTIKNTQKAHTHHNFKGFRS</sequence>
<dbReference type="RefSeq" id="XP_062688367.1">
    <property type="nucleotide sequence ID" value="XM_062839620.1"/>
</dbReference>
<name>A0AAJ0MLZ8_9PEZI</name>
<reference evidence="1 2" key="1">
    <citation type="journal article" date="2023" name="Mol. Phylogenet. Evol.">
        <title>Genome-scale phylogeny and comparative genomics of the fungal order Sordariales.</title>
        <authorList>
            <person name="Hensen N."/>
            <person name="Bonometti L."/>
            <person name="Westerberg I."/>
            <person name="Brannstrom I.O."/>
            <person name="Guillou S."/>
            <person name="Cros-Aarteil S."/>
            <person name="Calhoun S."/>
            <person name="Haridas S."/>
            <person name="Kuo A."/>
            <person name="Mondo S."/>
            <person name="Pangilinan J."/>
            <person name="Riley R."/>
            <person name="LaButti K."/>
            <person name="Andreopoulos B."/>
            <person name="Lipzen A."/>
            <person name="Chen C."/>
            <person name="Yan M."/>
            <person name="Daum C."/>
            <person name="Ng V."/>
            <person name="Clum A."/>
            <person name="Steindorff A."/>
            <person name="Ohm R.A."/>
            <person name="Martin F."/>
            <person name="Silar P."/>
            <person name="Natvig D.O."/>
            <person name="Lalanne C."/>
            <person name="Gautier V."/>
            <person name="Ament-Velasquez S.L."/>
            <person name="Kruys A."/>
            <person name="Hutchinson M.I."/>
            <person name="Powell A.J."/>
            <person name="Barry K."/>
            <person name="Miller A.N."/>
            <person name="Grigoriev I.V."/>
            <person name="Debuchy R."/>
            <person name="Gladieux P."/>
            <person name="Hiltunen Thoren M."/>
            <person name="Johannesson H."/>
        </authorList>
    </citation>
    <scope>NUCLEOTIDE SEQUENCE [LARGE SCALE GENOMIC DNA]</scope>
    <source>
        <strain evidence="1 2">FGSC 10403</strain>
    </source>
</reference>
<dbReference type="GeneID" id="87877242"/>
<comment type="caution">
    <text evidence="1">The sequence shown here is derived from an EMBL/GenBank/DDBJ whole genome shotgun (WGS) entry which is preliminary data.</text>
</comment>
<organism evidence="1 2">
    <name type="scientific">Neurospora hispaniola</name>
    <dbReference type="NCBI Taxonomy" id="588809"/>
    <lineage>
        <taxon>Eukaryota</taxon>
        <taxon>Fungi</taxon>
        <taxon>Dikarya</taxon>
        <taxon>Ascomycota</taxon>
        <taxon>Pezizomycotina</taxon>
        <taxon>Sordariomycetes</taxon>
        <taxon>Sordariomycetidae</taxon>
        <taxon>Sordariales</taxon>
        <taxon>Sordariaceae</taxon>
        <taxon>Neurospora</taxon>
    </lineage>
</organism>
<dbReference type="EMBL" id="JAULSX010000010">
    <property type="protein sequence ID" value="KAK3485463.1"/>
    <property type="molecule type" value="Genomic_DNA"/>
</dbReference>
<evidence type="ECO:0000313" key="1">
    <source>
        <dbReference type="EMBL" id="KAK3485463.1"/>
    </source>
</evidence>
<dbReference type="AlphaFoldDB" id="A0AAJ0MLZ8"/>